<keyword evidence="1" id="KW-0812">Transmembrane</keyword>
<proteinExistence type="predicted"/>
<reference evidence="2 3" key="1">
    <citation type="journal article" date="2015" name="Proc. Natl. Acad. Sci. U.S.A.">
        <title>The resurrection genome of Boea hygrometrica: A blueprint for survival of dehydration.</title>
        <authorList>
            <person name="Xiao L."/>
            <person name="Yang G."/>
            <person name="Zhang L."/>
            <person name="Yang X."/>
            <person name="Zhao S."/>
            <person name="Ji Z."/>
            <person name="Zhou Q."/>
            <person name="Hu M."/>
            <person name="Wang Y."/>
            <person name="Chen M."/>
            <person name="Xu Y."/>
            <person name="Jin H."/>
            <person name="Xiao X."/>
            <person name="Hu G."/>
            <person name="Bao F."/>
            <person name="Hu Y."/>
            <person name="Wan P."/>
            <person name="Li L."/>
            <person name="Deng X."/>
            <person name="Kuang T."/>
            <person name="Xiang C."/>
            <person name="Zhu J.K."/>
            <person name="Oliver M.J."/>
            <person name="He Y."/>
        </authorList>
    </citation>
    <scope>NUCLEOTIDE SEQUENCE [LARGE SCALE GENOMIC DNA]</scope>
    <source>
        <strain evidence="3">cv. XS01</strain>
    </source>
</reference>
<evidence type="ECO:0000313" key="2">
    <source>
        <dbReference type="EMBL" id="KZV48608.1"/>
    </source>
</evidence>
<feature type="transmembrane region" description="Helical" evidence="1">
    <location>
        <begin position="33"/>
        <end position="55"/>
    </location>
</feature>
<feature type="transmembrane region" description="Helical" evidence="1">
    <location>
        <begin position="241"/>
        <end position="262"/>
    </location>
</feature>
<keyword evidence="1" id="KW-0472">Membrane</keyword>
<organism evidence="2 3">
    <name type="scientific">Dorcoceras hygrometricum</name>
    <dbReference type="NCBI Taxonomy" id="472368"/>
    <lineage>
        <taxon>Eukaryota</taxon>
        <taxon>Viridiplantae</taxon>
        <taxon>Streptophyta</taxon>
        <taxon>Embryophyta</taxon>
        <taxon>Tracheophyta</taxon>
        <taxon>Spermatophyta</taxon>
        <taxon>Magnoliopsida</taxon>
        <taxon>eudicotyledons</taxon>
        <taxon>Gunneridae</taxon>
        <taxon>Pentapetalae</taxon>
        <taxon>asterids</taxon>
        <taxon>lamiids</taxon>
        <taxon>Lamiales</taxon>
        <taxon>Gesneriaceae</taxon>
        <taxon>Didymocarpoideae</taxon>
        <taxon>Trichosporeae</taxon>
        <taxon>Loxocarpinae</taxon>
        <taxon>Dorcoceras</taxon>
    </lineage>
</organism>
<keyword evidence="3" id="KW-1185">Reference proteome</keyword>
<dbReference type="Proteomes" id="UP000250235">
    <property type="component" value="Unassembled WGS sequence"/>
</dbReference>
<keyword evidence="1" id="KW-1133">Transmembrane helix</keyword>
<protein>
    <submittedName>
        <fullName evidence="2">Cationic amino acid transporter 1-like</fullName>
    </submittedName>
</protein>
<feature type="transmembrane region" description="Helical" evidence="1">
    <location>
        <begin position="159"/>
        <end position="177"/>
    </location>
</feature>
<dbReference type="EMBL" id="KQ993838">
    <property type="protein sequence ID" value="KZV48608.1"/>
    <property type="molecule type" value="Genomic_DNA"/>
</dbReference>
<name>A0A2Z7CPA1_9LAMI</name>
<evidence type="ECO:0000313" key="3">
    <source>
        <dbReference type="Proteomes" id="UP000250235"/>
    </source>
</evidence>
<gene>
    <name evidence="2" type="ORF">F511_27211</name>
</gene>
<sequence length="387" mass="43957">MYSNTLGSASLSADFSMSSLGYAVDLINLFLLLHRLVLLLMLSFIYIASVQIVAVGHKFLPVGKSFADFEYENCILDVDWMKQISLNQYNAISTILVFKLLCSSEMVSVLRAAGFLPTWFLLSQNHSAVAYTVLGNSALCYTVLHFIADLHLLFLSLDVFCDLVILCWISSGVPSLYQQRVFVLSVKRCRVDKLQRRRFGERWWERSVSRVSVRVTIFQRSAFSASGFQISPAFGISISDFTVACSIVLALTLFPAFSALVFRFHRGFELDSDFSRLEGGNCCAESGFEGERRYRTLISLLGFLATMRRVVNYHSSWARQRQVELFDTSGCEGERRYLTLISLLDLLDTIRRVVNYHSSWARQRQVELFDASGIRVQCQGDWLITTL</sequence>
<feature type="transmembrane region" description="Helical" evidence="1">
    <location>
        <begin position="91"/>
        <end position="116"/>
    </location>
</feature>
<accession>A0A2Z7CPA1</accession>
<feature type="transmembrane region" description="Helical" evidence="1">
    <location>
        <begin position="128"/>
        <end position="147"/>
    </location>
</feature>
<dbReference type="AlphaFoldDB" id="A0A2Z7CPA1"/>
<evidence type="ECO:0000256" key="1">
    <source>
        <dbReference type="SAM" id="Phobius"/>
    </source>
</evidence>